<dbReference type="Proteomes" id="UP000507222">
    <property type="component" value="Unassembled WGS sequence"/>
</dbReference>
<keyword evidence="2" id="KW-0732">Signal</keyword>
<feature type="compositionally biased region" description="Polar residues" evidence="1">
    <location>
        <begin position="63"/>
        <end position="77"/>
    </location>
</feature>
<dbReference type="EMBL" id="CAEKDK010000006">
    <property type="protein sequence ID" value="CAB4284162.1"/>
    <property type="molecule type" value="Genomic_DNA"/>
</dbReference>
<name>A0A6J5V7I8_PRUAR</name>
<feature type="signal peptide" evidence="2">
    <location>
        <begin position="1"/>
        <end position="23"/>
    </location>
</feature>
<feature type="region of interest" description="Disordered" evidence="1">
    <location>
        <begin position="63"/>
        <end position="90"/>
    </location>
</feature>
<evidence type="ECO:0008006" key="5">
    <source>
        <dbReference type="Google" id="ProtNLM"/>
    </source>
</evidence>
<proteinExistence type="predicted"/>
<evidence type="ECO:0000256" key="2">
    <source>
        <dbReference type="SAM" id="SignalP"/>
    </source>
</evidence>
<accession>A0A6J5V7I8</accession>
<dbReference type="AlphaFoldDB" id="A0A6J5V7I8"/>
<evidence type="ECO:0000313" key="4">
    <source>
        <dbReference type="Proteomes" id="UP000507222"/>
    </source>
</evidence>
<sequence>MKRFWKSSMLSLMLPFSFTDVKAACAPTTTSLFLSQHNYICDLLSKAHMDDAKEVRTHMTTSNSLVLHDGSPTNATKYRQLVGGLPRKNP</sequence>
<organism evidence="3 4">
    <name type="scientific">Prunus armeniaca</name>
    <name type="common">Apricot</name>
    <name type="synonym">Armeniaca vulgaris</name>
    <dbReference type="NCBI Taxonomy" id="36596"/>
    <lineage>
        <taxon>Eukaryota</taxon>
        <taxon>Viridiplantae</taxon>
        <taxon>Streptophyta</taxon>
        <taxon>Embryophyta</taxon>
        <taxon>Tracheophyta</taxon>
        <taxon>Spermatophyta</taxon>
        <taxon>Magnoliopsida</taxon>
        <taxon>eudicotyledons</taxon>
        <taxon>Gunneridae</taxon>
        <taxon>Pentapetalae</taxon>
        <taxon>rosids</taxon>
        <taxon>fabids</taxon>
        <taxon>Rosales</taxon>
        <taxon>Rosaceae</taxon>
        <taxon>Amygdaloideae</taxon>
        <taxon>Amygdaleae</taxon>
        <taxon>Prunus</taxon>
    </lineage>
</organism>
<feature type="chain" id="PRO_5027003941" description="Inhibitor I9 domain-containing protein" evidence="2">
    <location>
        <begin position="24"/>
        <end position="90"/>
    </location>
</feature>
<gene>
    <name evidence="3" type="ORF">CURHAP_LOCUS39609</name>
</gene>
<evidence type="ECO:0000256" key="1">
    <source>
        <dbReference type="SAM" id="MobiDB-lite"/>
    </source>
</evidence>
<reference evidence="3 4" key="1">
    <citation type="submission" date="2020-05" db="EMBL/GenBank/DDBJ databases">
        <authorList>
            <person name="Campoy J."/>
            <person name="Schneeberger K."/>
            <person name="Spophaly S."/>
        </authorList>
    </citation>
    <scope>NUCLEOTIDE SEQUENCE [LARGE SCALE GENOMIC DNA]</scope>
    <source>
        <strain evidence="3">PruArmRojPasFocal</strain>
    </source>
</reference>
<evidence type="ECO:0000313" key="3">
    <source>
        <dbReference type="EMBL" id="CAB4284162.1"/>
    </source>
</evidence>
<protein>
    <recommendedName>
        <fullName evidence="5">Inhibitor I9 domain-containing protein</fullName>
    </recommendedName>
</protein>